<accession>A0A382KUH3</accession>
<sequence length="147" mass="17643">MKKAKLRGLYTIAINQEEYELMESEHWKLIVDETHIGKISGEFNIPKADEWVCGSVLEHMLEDEIHKELQGLKKKIKRTSTGQIHIDLTDHVGGFRHHIEEDYGRHYPAFYLNRIRANAWTQIIRKYFYYKDKQIRFQGIDRDIKWL</sequence>
<gene>
    <name evidence="1" type="ORF">METZ01_LOCUS279291</name>
</gene>
<proteinExistence type="predicted"/>
<evidence type="ECO:0000313" key="1">
    <source>
        <dbReference type="EMBL" id="SVC26437.1"/>
    </source>
</evidence>
<name>A0A382KUH3_9ZZZZ</name>
<evidence type="ECO:0008006" key="2">
    <source>
        <dbReference type="Google" id="ProtNLM"/>
    </source>
</evidence>
<organism evidence="1">
    <name type="scientific">marine metagenome</name>
    <dbReference type="NCBI Taxonomy" id="408172"/>
    <lineage>
        <taxon>unclassified sequences</taxon>
        <taxon>metagenomes</taxon>
        <taxon>ecological metagenomes</taxon>
    </lineage>
</organism>
<feature type="non-terminal residue" evidence="1">
    <location>
        <position position="147"/>
    </location>
</feature>
<protein>
    <recommendedName>
        <fullName evidence="2">Methyltransferase type 11 domain-containing protein</fullName>
    </recommendedName>
</protein>
<dbReference type="AlphaFoldDB" id="A0A382KUH3"/>
<dbReference type="EMBL" id="UINC01082036">
    <property type="protein sequence ID" value="SVC26437.1"/>
    <property type="molecule type" value="Genomic_DNA"/>
</dbReference>
<reference evidence="1" key="1">
    <citation type="submission" date="2018-05" db="EMBL/GenBank/DDBJ databases">
        <authorList>
            <person name="Lanie J.A."/>
            <person name="Ng W.-L."/>
            <person name="Kazmierczak K.M."/>
            <person name="Andrzejewski T.M."/>
            <person name="Davidsen T.M."/>
            <person name="Wayne K.J."/>
            <person name="Tettelin H."/>
            <person name="Glass J.I."/>
            <person name="Rusch D."/>
            <person name="Podicherti R."/>
            <person name="Tsui H.-C.T."/>
            <person name="Winkler M.E."/>
        </authorList>
    </citation>
    <scope>NUCLEOTIDE SEQUENCE</scope>
</reference>